<feature type="compositionally biased region" description="Polar residues" evidence="1">
    <location>
        <begin position="57"/>
        <end position="69"/>
    </location>
</feature>
<keyword evidence="3" id="KW-1185">Reference proteome</keyword>
<evidence type="ECO:0000313" key="3">
    <source>
        <dbReference type="Proteomes" id="UP001497482"/>
    </source>
</evidence>
<sequence>MYCHSARAQATFASLDLAASLSIMKPIFGAVLKYAVRPDERIVTGDAWVYSTGPEIRTSTRPPQVTAQRPQPEREGRRLWIQGREQTGSSSPEKPKEKTYHQLVVLLKNHFDPKPSEIVQRYKFDSRSRNQNESVMDYVAELRRLAQDWDGPTLLGRGWLEDIQLDWKEVKARREARQVHHVHSGKKTTLREVLCNNEWRPPNLPHLQPTSPRTVDPGPARAEPLIQPQLQPPQPPPATGAEPHPGLMAAKRRQMPGQWEQGSVDQTTTATSS</sequence>
<gene>
    <name evidence="2" type="ORF">KC01_LOCUS7487</name>
</gene>
<feature type="region of interest" description="Disordered" evidence="1">
    <location>
        <begin position="53"/>
        <end position="75"/>
    </location>
</feature>
<name>A0AAV2JHZ5_KNICA</name>
<feature type="region of interest" description="Disordered" evidence="1">
    <location>
        <begin position="200"/>
        <end position="273"/>
    </location>
</feature>
<accession>A0AAV2JHZ5</accession>
<protein>
    <recommendedName>
        <fullName evidence="4">Retrotransposon gag domain-containing protein</fullName>
    </recommendedName>
</protein>
<dbReference type="Proteomes" id="UP001497482">
    <property type="component" value="Chromosome 12"/>
</dbReference>
<evidence type="ECO:0000256" key="1">
    <source>
        <dbReference type="SAM" id="MobiDB-lite"/>
    </source>
</evidence>
<feature type="compositionally biased region" description="Polar residues" evidence="1">
    <location>
        <begin position="260"/>
        <end position="273"/>
    </location>
</feature>
<reference evidence="2 3" key="1">
    <citation type="submission" date="2024-04" db="EMBL/GenBank/DDBJ databases">
        <authorList>
            <person name="Waldvogel A.-M."/>
            <person name="Schoenle A."/>
        </authorList>
    </citation>
    <scope>NUCLEOTIDE SEQUENCE [LARGE SCALE GENOMIC DNA]</scope>
</reference>
<organism evidence="2 3">
    <name type="scientific">Knipowitschia caucasica</name>
    <name type="common">Caucasian dwarf goby</name>
    <name type="synonym">Pomatoschistus caucasicus</name>
    <dbReference type="NCBI Taxonomy" id="637954"/>
    <lineage>
        <taxon>Eukaryota</taxon>
        <taxon>Metazoa</taxon>
        <taxon>Chordata</taxon>
        <taxon>Craniata</taxon>
        <taxon>Vertebrata</taxon>
        <taxon>Euteleostomi</taxon>
        <taxon>Actinopterygii</taxon>
        <taxon>Neopterygii</taxon>
        <taxon>Teleostei</taxon>
        <taxon>Neoteleostei</taxon>
        <taxon>Acanthomorphata</taxon>
        <taxon>Gobiaria</taxon>
        <taxon>Gobiiformes</taxon>
        <taxon>Gobioidei</taxon>
        <taxon>Gobiidae</taxon>
        <taxon>Gobiinae</taxon>
        <taxon>Knipowitschia</taxon>
    </lineage>
</organism>
<evidence type="ECO:0000313" key="2">
    <source>
        <dbReference type="EMBL" id="CAL1576026.1"/>
    </source>
</evidence>
<evidence type="ECO:0008006" key="4">
    <source>
        <dbReference type="Google" id="ProtNLM"/>
    </source>
</evidence>
<dbReference type="EMBL" id="OZ035834">
    <property type="protein sequence ID" value="CAL1576026.1"/>
    <property type="molecule type" value="Genomic_DNA"/>
</dbReference>
<dbReference type="AlphaFoldDB" id="A0AAV2JHZ5"/>
<proteinExistence type="predicted"/>